<dbReference type="Proteomes" id="UP001612915">
    <property type="component" value="Unassembled WGS sequence"/>
</dbReference>
<proteinExistence type="predicted"/>
<gene>
    <name evidence="1" type="ORF">ACIB24_11040</name>
</gene>
<dbReference type="InterPro" id="IPR019639">
    <property type="entry name" value="DUF2505"/>
</dbReference>
<comment type="caution">
    <text evidence="1">The sequence shown here is derived from an EMBL/GenBank/DDBJ whole genome shotgun (WGS) entry which is preliminary data.</text>
</comment>
<organism evidence="1 2">
    <name type="scientific">Spongisporangium articulatum</name>
    <dbReference type="NCBI Taxonomy" id="3362603"/>
    <lineage>
        <taxon>Bacteria</taxon>
        <taxon>Bacillati</taxon>
        <taxon>Actinomycetota</taxon>
        <taxon>Actinomycetes</taxon>
        <taxon>Kineosporiales</taxon>
        <taxon>Kineosporiaceae</taxon>
        <taxon>Spongisporangium</taxon>
    </lineage>
</organism>
<dbReference type="RefSeq" id="WP_398279591.1">
    <property type="nucleotide sequence ID" value="NZ_JBITLV010000003.1"/>
</dbReference>
<name>A0ABW8ANB4_9ACTN</name>
<evidence type="ECO:0000313" key="2">
    <source>
        <dbReference type="Proteomes" id="UP001612915"/>
    </source>
</evidence>
<protein>
    <submittedName>
        <fullName evidence="1">DUF2505 domain-containing protein</fullName>
    </submittedName>
</protein>
<accession>A0ABW8ANB4</accession>
<reference evidence="1 2" key="1">
    <citation type="submission" date="2024-10" db="EMBL/GenBank/DDBJ databases">
        <title>The Natural Products Discovery Center: Release of the First 8490 Sequenced Strains for Exploring Actinobacteria Biosynthetic Diversity.</title>
        <authorList>
            <person name="Kalkreuter E."/>
            <person name="Kautsar S.A."/>
            <person name="Yang D."/>
            <person name="Bader C.D."/>
            <person name="Teijaro C.N."/>
            <person name="Fluegel L."/>
            <person name="Davis C.M."/>
            <person name="Simpson J.R."/>
            <person name="Lauterbach L."/>
            <person name="Steele A.D."/>
            <person name="Gui C."/>
            <person name="Meng S."/>
            <person name="Li G."/>
            <person name="Viehrig K."/>
            <person name="Ye F."/>
            <person name="Su P."/>
            <person name="Kiefer A.F."/>
            <person name="Nichols A."/>
            <person name="Cepeda A.J."/>
            <person name="Yan W."/>
            <person name="Fan B."/>
            <person name="Jiang Y."/>
            <person name="Adhikari A."/>
            <person name="Zheng C.-J."/>
            <person name="Schuster L."/>
            <person name="Cowan T.M."/>
            <person name="Smanski M.J."/>
            <person name="Chevrette M.G."/>
            <person name="De Carvalho L.P.S."/>
            <person name="Shen B."/>
        </authorList>
    </citation>
    <scope>NUCLEOTIDE SEQUENCE [LARGE SCALE GENOMIC DNA]</scope>
    <source>
        <strain evidence="1 2">NPDC049639</strain>
    </source>
</reference>
<keyword evidence="2" id="KW-1185">Reference proteome</keyword>
<sequence length="167" mass="18807">MPTSLDFEWELPYPPAALYEQAVKREFIEELAKATGLRGLNIMELEHGPEGGNVALRYEISVELPKWALKFVPPNETMTERRQWGPPAADGSMEYTVSIKLNRVPMSIEGVISLEPRGNSTLNKVHFDIAAQIAILGKKLEEISAADLEKNTIAQRDFTLQWMKTHS</sequence>
<dbReference type="EMBL" id="JBITLV010000003">
    <property type="protein sequence ID" value="MFI7587598.1"/>
    <property type="molecule type" value="Genomic_DNA"/>
</dbReference>
<dbReference type="Pfam" id="PF10698">
    <property type="entry name" value="DUF2505"/>
    <property type="match status" value="1"/>
</dbReference>
<evidence type="ECO:0000313" key="1">
    <source>
        <dbReference type="EMBL" id="MFI7587598.1"/>
    </source>
</evidence>